<dbReference type="Proteomes" id="UP000064715">
    <property type="component" value="Unassembled WGS sequence"/>
</dbReference>
<dbReference type="InterPro" id="IPR015590">
    <property type="entry name" value="Aldehyde_DH_dom"/>
</dbReference>
<comment type="caution">
    <text evidence="7">The sequence shown here is derived from an EMBL/GenBank/DDBJ whole genome shotgun (WGS) entry which is preliminary data.</text>
</comment>
<evidence type="ECO:0000256" key="3">
    <source>
        <dbReference type="ARBA" id="ARBA00023027"/>
    </source>
</evidence>
<evidence type="ECO:0000313" key="7">
    <source>
        <dbReference type="EMBL" id="KUQ83694.1"/>
    </source>
</evidence>
<dbReference type="FunFam" id="3.40.309.10:FF:000012">
    <property type="entry name" value="Betaine aldehyde dehydrogenase"/>
    <property type="match status" value="1"/>
</dbReference>
<dbReference type="PROSITE" id="PS00687">
    <property type="entry name" value="ALDEHYDE_DEHYDR_GLU"/>
    <property type="match status" value="1"/>
</dbReference>
<keyword evidence="2 5" id="KW-0560">Oxidoreductase</keyword>
<evidence type="ECO:0000313" key="8">
    <source>
        <dbReference type="Proteomes" id="UP000064715"/>
    </source>
</evidence>
<dbReference type="OrthoDB" id="9812625at2"/>
<dbReference type="InterPro" id="IPR016162">
    <property type="entry name" value="Ald_DH_N"/>
</dbReference>
<dbReference type="GO" id="GO:0004030">
    <property type="term" value="F:aldehyde dehydrogenase [NAD(P)+] activity"/>
    <property type="evidence" value="ECO:0007669"/>
    <property type="project" value="UniProtKB-ARBA"/>
</dbReference>
<reference evidence="8" key="1">
    <citation type="submission" date="2016-01" db="EMBL/GenBank/DDBJ databases">
        <title>WGS of SAMN04407783.</title>
        <authorList>
            <person name="Adams M."/>
            <person name="Sutton G."/>
            <person name="Nelson K."/>
            <person name="Thaden J."/>
            <person name="Fowler V."/>
            <person name="Mccorrison J."/>
            <person name="Sanka R."/>
            <person name="Brinkac L."/>
            <person name="Nierman W."/>
        </authorList>
    </citation>
    <scope>NUCLEOTIDE SEQUENCE [LARGE SCALE GENOMIC DNA]</scope>
    <source>
        <strain evidence="8">GN04363</strain>
    </source>
</reference>
<dbReference type="FunFam" id="3.40.605.10:FF:000001">
    <property type="entry name" value="Aldehyde dehydrogenase 1"/>
    <property type="match status" value="1"/>
</dbReference>
<dbReference type="AlphaFoldDB" id="A0A0X4EPS7"/>
<accession>A0A0X4EPS7</accession>
<protein>
    <submittedName>
        <fullName evidence="7">Aldehyde dehydrogenase</fullName>
    </submittedName>
</protein>
<keyword evidence="3" id="KW-0520">NAD</keyword>
<dbReference type="InterPro" id="IPR016160">
    <property type="entry name" value="Ald_DH_CS_CYS"/>
</dbReference>
<organism evidence="7 8">
    <name type="scientific">Enterobacter genomosp. O</name>
    <dbReference type="NCBI Taxonomy" id="2364150"/>
    <lineage>
        <taxon>Bacteria</taxon>
        <taxon>Pseudomonadati</taxon>
        <taxon>Pseudomonadota</taxon>
        <taxon>Gammaproteobacteria</taxon>
        <taxon>Enterobacterales</taxon>
        <taxon>Enterobacteriaceae</taxon>
        <taxon>Enterobacter</taxon>
        <taxon>Enterobacter cloacae complex</taxon>
        <taxon>Enterobacter cloacae complex clade O</taxon>
    </lineage>
</organism>
<dbReference type="Pfam" id="PF00171">
    <property type="entry name" value="Aldedh"/>
    <property type="match status" value="1"/>
</dbReference>
<feature type="active site" evidence="4">
    <location>
        <position position="267"/>
    </location>
</feature>
<evidence type="ECO:0000259" key="6">
    <source>
        <dbReference type="Pfam" id="PF00171"/>
    </source>
</evidence>
<evidence type="ECO:0000256" key="2">
    <source>
        <dbReference type="ARBA" id="ARBA00023002"/>
    </source>
</evidence>
<evidence type="ECO:0000256" key="1">
    <source>
        <dbReference type="ARBA" id="ARBA00009986"/>
    </source>
</evidence>
<evidence type="ECO:0000256" key="5">
    <source>
        <dbReference type="RuleBase" id="RU003345"/>
    </source>
</evidence>
<gene>
    <name evidence="7" type="ORF">AWI28_15850</name>
</gene>
<dbReference type="NCBIfam" id="NF007352">
    <property type="entry name" value="PRK09847.1"/>
    <property type="match status" value="1"/>
</dbReference>
<dbReference type="CDD" id="cd07112">
    <property type="entry name" value="ALDH_GABALDH-PuuC"/>
    <property type="match status" value="1"/>
</dbReference>
<dbReference type="InterPro" id="IPR016161">
    <property type="entry name" value="Ald_DH/histidinol_DH"/>
</dbReference>
<dbReference type="Gene3D" id="3.40.605.10">
    <property type="entry name" value="Aldehyde Dehydrogenase, Chain A, domain 1"/>
    <property type="match status" value="1"/>
</dbReference>
<dbReference type="SUPFAM" id="SSF53720">
    <property type="entry name" value="ALDH-like"/>
    <property type="match status" value="1"/>
</dbReference>
<proteinExistence type="inferred from homology"/>
<dbReference type="InterPro" id="IPR016163">
    <property type="entry name" value="Ald_DH_C"/>
</dbReference>
<keyword evidence="8" id="KW-1185">Reference proteome</keyword>
<dbReference type="Gene3D" id="3.40.309.10">
    <property type="entry name" value="Aldehyde Dehydrogenase, Chain A, domain 2"/>
    <property type="match status" value="1"/>
</dbReference>
<dbReference type="InterPro" id="IPR029510">
    <property type="entry name" value="Ald_DH_CS_GLU"/>
</dbReference>
<dbReference type="EMBL" id="LRCR01000016">
    <property type="protein sequence ID" value="KUQ83694.1"/>
    <property type="molecule type" value="Genomic_DNA"/>
</dbReference>
<name>A0A0X4EPS7_9ENTR</name>
<feature type="domain" description="Aldehyde dehydrogenase" evidence="6">
    <location>
        <begin position="32"/>
        <end position="489"/>
    </location>
</feature>
<dbReference type="PANTHER" id="PTHR11699">
    <property type="entry name" value="ALDEHYDE DEHYDROGENASE-RELATED"/>
    <property type="match status" value="1"/>
</dbReference>
<dbReference type="PROSITE" id="PS00070">
    <property type="entry name" value="ALDEHYDE_DEHYDR_CYS"/>
    <property type="match status" value="1"/>
</dbReference>
<dbReference type="RefSeq" id="WP_059311274.1">
    <property type="nucleotide sequence ID" value="NZ_LRCR01000016.1"/>
</dbReference>
<sequence>MHFQHLTYWQDKAKNSAIETRLFINGAYCDAADNATFETVNPATQQPLANVARGKQADVDRAVQSAREVFERGDWSQASPAQRKAVLNKLADLMERHVEELALLETLDTGKPIRHSLRDDIPGAARAIRWYAEAADKVYGEVAPTGPGELAMIVREPIGVVAAIVPWNFPLLLACWKLGPALIAGNSVVLKPSEKSPLTALRLAGLAKEAGLPDGVLNVISGYGHEAGQALALHPEVEVLTFTGSTRTGKQLLKDAGESNMKRVWLEAGGKSANIIFADCPDLDKAVSATAAGIFYNQGQVCIAGTRLLLEDSIADDFLARLKAQARHWQPGDPLDPDSTMGMLIDAAHADTVHTFIREGTRKGTLLLDGREQPWPSAVGPTVFVDIDPASPLCREEIFGPVLVVTRFKTEEEALTLANDSEYGLGAAVWTRDLSRAHRMSRRLKAGSVFVNNYNDGDMTVPFGGYKQSGNGRDKSLHALEKFTELKTIWIALEPQS</sequence>
<comment type="similarity">
    <text evidence="1 5">Belongs to the aldehyde dehydrogenase family.</text>
</comment>
<evidence type="ECO:0000256" key="4">
    <source>
        <dbReference type="PROSITE-ProRule" id="PRU10007"/>
    </source>
</evidence>